<dbReference type="InterPro" id="IPR029787">
    <property type="entry name" value="Nucleotide_cyclase"/>
</dbReference>
<sequence>MSNHEQQLKDIKSDMLGLITNAELEFNDFNKYVCVLDPCLKKHFDITSSIFLKCESEILLPIKKDPHDHIIQDAISWAMIEPYFFQNKVVKKPVLLEGYTQYTTMTDAILLQRKNEKPVGVLLIQATPTWYEFTQSASFNEFLRILTDVLYKVERIANEKTNEEHYRKLFKITDLFHSTMDVDIILENMLVTLEKQIPHLNVDLILSNDQDRELTLNVKLFDYAAERPSTIEAFVSGELTFEQAVDLKCRILNAPIKGRQAIYGILQISGPEGYVFSGKEKDFIRMLADACGNALENAKLHRQSNRLISDLQLINETSHRLNMKMDIDEMFVYLKSQLEKSFQPQEICFMFREQGKLTLKEASPFFSESVAKLYTTYVEDRFETSKDPIFIADFSRQVNQSVAYNSMMAIPILIEEKTHGYCMVLHKDSYFFPFDSFKLMQSLIHHSSLAMANTILQNQLQEMVDRDHLTKLYARSYLDKYVEQALAQHARGMFFLIDIDNFKRVNDTYGHQIGDEVLVQISKQLKAMVGNKGICARWGGEELAVCIPDVTAARAKEIAAKFVEVMPTVTKPKVTISAGLITWNTDEQPIFKSIFSQADDALYQAKNSGKNRFVVYGES</sequence>
<evidence type="ECO:0000313" key="3">
    <source>
        <dbReference type="Proteomes" id="UP000700212"/>
    </source>
</evidence>
<accession>A0A921NAR9</accession>
<dbReference type="Proteomes" id="UP000700212">
    <property type="component" value="Unassembled WGS sequence"/>
</dbReference>
<comment type="caution">
    <text evidence="2">The sequence shown here is derived from an EMBL/GenBank/DDBJ whole genome shotgun (WGS) entry which is preliminary data.</text>
</comment>
<dbReference type="SMART" id="SM00267">
    <property type="entry name" value="GGDEF"/>
    <property type="match status" value="1"/>
</dbReference>
<dbReference type="OrthoDB" id="9759607at2"/>
<dbReference type="GO" id="GO:0052621">
    <property type="term" value="F:diguanylate cyclase activity"/>
    <property type="evidence" value="ECO:0007669"/>
    <property type="project" value="TreeGrafter"/>
</dbReference>
<organism evidence="2 3">
    <name type="scientific">Metalysinibacillus jejuensis</name>
    <dbReference type="NCBI Taxonomy" id="914327"/>
    <lineage>
        <taxon>Bacteria</taxon>
        <taxon>Bacillati</taxon>
        <taxon>Bacillota</taxon>
        <taxon>Bacilli</taxon>
        <taxon>Bacillales</taxon>
        <taxon>Caryophanaceae</taxon>
        <taxon>Metalysinibacillus</taxon>
    </lineage>
</organism>
<dbReference type="FunFam" id="3.30.70.270:FF:000001">
    <property type="entry name" value="Diguanylate cyclase domain protein"/>
    <property type="match status" value="1"/>
</dbReference>
<dbReference type="RefSeq" id="WP_108306410.1">
    <property type="nucleotide sequence ID" value="NZ_QAFW01000007.1"/>
</dbReference>
<feature type="domain" description="GGDEF" evidence="1">
    <location>
        <begin position="490"/>
        <end position="618"/>
    </location>
</feature>
<reference evidence="2" key="2">
    <citation type="submission" date="2021-09" db="EMBL/GenBank/DDBJ databases">
        <authorList>
            <person name="Gilroy R."/>
        </authorList>
    </citation>
    <scope>NUCLEOTIDE SEQUENCE</scope>
    <source>
        <strain evidence="2">CHK160-4876</strain>
    </source>
</reference>
<proteinExistence type="predicted"/>
<evidence type="ECO:0000259" key="1">
    <source>
        <dbReference type="PROSITE" id="PS50887"/>
    </source>
</evidence>
<dbReference type="GO" id="GO:0005886">
    <property type="term" value="C:plasma membrane"/>
    <property type="evidence" value="ECO:0007669"/>
    <property type="project" value="TreeGrafter"/>
</dbReference>
<gene>
    <name evidence="2" type="ORF">K8V30_02550</name>
</gene>
<dbReference type="NCBIfam" id="TIGR00254">
    <property type="entry name" value="GGDEF"/>
    <property type="match status" value="1"/>
</dbReference>
<name>A0A921NAR9_9BACL</name>
<dbReference type="Gene3D" id="3.30.70.270">
    <property type="match status" value="1"/>
</dbReference>
<evidence type="ECO:0000313" key="2">
    <source>
        <dbReference type="EMBL" id="HJH10569.1"/>
    </source>
</evidence>
<dbReference type="InterPro" id="IPR043128">
    <property type="entry name" value="Rev_trsase/Diguanyl_cyclase"/>
</dbReference>
<dbReference type="PANTHER" id="PTHR45138">
    <property type="entry name" value="REGULATORY COMPONENTS OF SENSORY TRANSDUCTION SYSTEM"/>
    <property type="match status" value="1"/>
</dbReference>
<dbReference type="CDD" id="cd01949">
    <property type="entry name" value="GGDEF"/>
    <property type="match status" value="1"/>
</dbReference>
<dbReference type="AlphaFoldDB" id="A0A921NAR9"/>
<dbReference type="GO" id="GO:1902201">
    <property type="term" value="P:negative regulation of bacterial-type flagellum-dependent cell motility"/>
    <property type="evidence" value="ECO:0007669"/>
    <property type="project" value="TreeGrafter"/>
</dbReference>
<protein>
    <submittedName>
        <fullName evidence="2">GGDEF domain-containing protein</fullName>
    </submittedName>
</protein>
<dbReference type="SUPFAM" id="SSF55073">
    <property type="entry name" value="Nucleotide cyclase"/>
    <property type="match status" value="1"/>
</dbReference>
<dbReference type="Gene3D" id="3.30.450.40">
    <property type="match status" value="2"/>
</dbReference>
<dbReference type="Pfam" id="PF00990">
    <property type="entry name" value="GGDEF"/>
    <property type="match status" value="1"/>
</dbReference>
<dbReference type="PROSITE" id="PS50887">
    <property type="entry name" value="GGDEF"/>
    <property type="match status" value="1"/>
</dbReference>
<dbReference type="EMBL" id="DYTV01000032">
    <property type="protein sequence ID" value="HJH10569.1"/>
    <property type="molecule type" value="Genomic_DNA"/>
</dbReference>
<dbReference type="InterPro" id="IPR000160">
    <property type="entry name" value="GGDEF_dom"/>
</dbReference>
<reference evidence="2" key="1">
    <citation type="journal article" date="2021" name="PeerJ">
        <title>Extensive microbial diversity within the chicken gut microbiome revealed by metagenomics and culture.</title>
        <authorList>
            <person name="Gilroy R."/>
            <person name="Ravi A."/>
            <person name="Getino M."/>
            <person name="Pursley I."/>
            <person name="Horton D.L."/>
            <person name="Alikhan N.F."/>
            <person name="Baker D."/>
            <person name="Gharbi K."/>
            <person name="Hall N."/>
            <person name="Watson M."/>
            <person name="Adriaenssens E.M."/>
            <person name="Foster-Nyarko E."/>
            <person name="Jarju S."/>
            <person name="Secka A."/>
            <person name="Antonio M."/>
            <person name="Oren A."/>
            <person name="Chaudhuri R.R."/>
            <person name="La Ragione R."/>
            <person name="Hildebrand F."/>
            <person name="Pallen M.J."/>
        </authorList>
    </citation>
    <scope>NUCLEOTIDE SEQUENCE</scope>
    <source>
        <strain evidence="2">CHK160-4876</strain>
    </source>
</reference>
<dbReference type="GO" id="GO:0043709">
    <property type="term" value="P:cell adhesion involved in single-species biofilm formation"/>
    <property type="evidence" value="ECO:0007669"/>
    <property type="project" value="TreeGrafter"/>
</dbReference>
<dbReference type="PANTHER" id="PTHR45138:SF9">
    <property type="entry name" value="DIGUANYLATE CYCLASE DGCM-RELATED"/>
    <property type="match status" value="1"/>
</dbReference>
<dbReference type="InterPro" id="IPR050469">
    <property type="entry name" value="Diguanylate_Cyclase"/>
</dbReference>
<dbReference type="SUPFAM" id="SSF55781">
    <property type="entry name" value="GAF domain-like"/>
    <property type="match status" value="2"/>
</dbReference>
<dbReference type="InterPro" id="IPR029016">
    <property type="entry name" value="GAF-like_dom_sf"/>
</dbReference>